<dbReference type="EMBL" id="GG693853">
    <property type="protein sequence ID" value="EES53853.1"/>
    <property type="molecule type" value="Genomic_DNA"/>
</dbReference>
<dbReference type="Pfam" id="PF07505">
    <property type="entry name" value="DUF5131"/>
    <property type="match status" value="1"/>
</dbReference>
<dbReference type="InterPro" id="IPR011101">
    <property type="entry name" value="DUF5131"/>
</dbReference>
<evidence type="ECO:0000313" key="2">
    <source>
        <dbReference type="EMBL" id="EES53853.1"/>
    </source>
</evidence>
<evidence type="ECO:0000313" key="3">
    <source>
        <dbReference type="Proteomes" id="UP000009374"/>
    </source>
</evidence>
<proteinExistence type="predicted"/>
<evidence type="ECO:0000256" key="1">
    <source>
        <dbReference type="SAM" id="MobiDB-lite"/>
    </source>
</evidence>
<keyword evidence="3" id="KW-1185">Reference proteome</keyword>
<accession>C6HUC0</accession>
<sequence length="367" mass="41693">MADKSKIAWTEATWNPVSGCSKVSEGCRNCYAERDWPRLSRLVPAYAGRNFEDVACHPDRLDQPLRWKRPRKIFVNSMSDLFHPDVPDEFIARVFALMSIASWHTFQILTKRPERMLSFMTRRALRNLDTGKIEESEEGSPGSYASCKLRDALFLYLVPGKRYKLNLPESAWALPEGVDRFVFPLHNVWLGVSVEDQKTADERIPLLLKTPAAVRWVSIEPMIGPVSFRWRYGNGFKTDPATGIQSRNHLDGLRRLDWIVVGGESGPQARPMEAEWVRKITYECEEARVPLFVKQLGAAYSDPVDGIAGASLKIPEEAVSLLKRRLKHRSGTDMKEWPEKFRVRAYPGGISSQTTDGQDLVKTETGQ</sequence>
<organism evidence="2 3">
    <name type="scientific">Leptospirillum ferrodiazotrophum</name>
    <dbReference type="NCBI Taxonomy" id="412449"/>
    <lineage>
        <taxon>Bacteria</taxon>
        <taxon>Pseudomonadati</taxon>
        <taxon>Nitrospirota</taxon>
        <taxon>Nitrospiria</taxon>
        <taxon>Nitrospirales</taxon>
        <taxon>Nitrospiraceae</taxon>
        <taxon>Leptospirillum</taxon>
    </lineage>
</organism>
<protein>
    <submittedName>
        <fullName evidence="2">Phage Gp37Gp68 family protein</fullName>
    </submittedName>
</protein>
<reference evidence="2 3" key="1">
    <citation type="journal article" date="2009" name="Appl. Environ. Microbiol.">
        <title>Community genomic and proteomic analyses of chemoautotrophic iron-oxidizing "Leptospirillum rubarum" (Group II) and "Leptospirillum ferrodiazotrophum" (Group III) bacteria in acid mine drainage biofilms.</title>
        <authorList>
            <person name="Goltsman D.S."/>
            <person name="Denef V.J."/>
            <person name="Singer S.W."/>
            <person name="VerBerkmoes N.C."/>
            <person name="Lefsrud M."/>
            <person name="Mueller R.S."/>
            <person name="Dick G.J."/>
            <person name="Sun C.L."/>
            <person name="Wheeler K.E."/>
            <person name="Zemla A."/>
            <person name="Baker B.J."/>
            <person name="Hauser L."/>
            <person name="Land M."/>
            <person name="Shah M.B."/>
            <person name="Thelen M.P."/>
            <person name="Hettich R.L."/>
            <person name="Banfield J.F."/>
        </authorList>
    </citation>
    <scope>NUCLEOTIDE SEQUENCE [LARGE SCALE GENOMIC DNA]</scope>
</reference>
<feature type="region of interest" description="Disordered" evidence="1">
    <location>
        <begin position="347"/>
        <end position="367"/>
    </location>
</feature>
<dbReference type="Proteomes" id="UP000009374">
    <property type="component" value="Unassembled WGS sequence"/>
</dbReference>
<dbReference type="AlphaFoldDB" id="C6HUC0"/>
<name>C6HUC0_9BACT</name>
<gene>
    <name evidence="2" type="ORF">UBAL3_48660067</name>
</gene>